<proteinExistence type="predicted"/>
<dbReference type="PANTHER" id="PTHR33303:SF2">
    <property type="entry name" value="COA-BINDING DOMAIN-CONTAINING PROTEIN"/>
    <property type="match status" value="1"/>
</dbReference>
<dbReference type="SMART" id="SM00881">
    <property type="entry name" value="CoA_binding"/>
    <property type="match status" value="1"/>
</dbReference>
<dbReference type="SUPFAM" id="SSF51735">
    <property type="entry name" value="NAD(P)-binding Rossmann-fold domains"/>
    <property type="match status" value="1"/>
</dbReference>
<dbReference type="InterPro" id="IPR003781">
    <property type="entry name" value="CoA-bd"/>
</dbReference>
<feature type="domain" description="CoA-binding" evidence="1">
    <location>
        <begin position="8"/>
        <end position="100"/>
    </location>
</feature>
<gene>
    <name evidence="2" type="ORF">Prum_047840</name>
</gene>
<dbReference type="Pfam" id="PF13380">
    <property type="entry name" value="CoA_binding_2"/>
    <property type="match status" value="1"/>
</dbReference>
<comment type="caution">
    <text evidence="2">The sequence shown here is derived from an EMBL/GenBank/DDBJ whole genome shotgun (WGS) entry which is preliminary data.</text>
</comment>
<dbReference type="PANTHER" id="PTHR33303">
    <property type="entry name" value="CYTOPLASMIC PROTEIN-RELATED"/>
    <property type="match status" value="1"/>
</dbReference>
<reference evidence="2 3" key="2">
    <citation type="submission" date="2020-03" db="EMBL/GenBank/DDBJ databases">
        <authorList>
            <person name="Ichikawa N."/>
            <person name="Kimura A."/>
            <person name="Kitahashi Y."/>
            <person name="Uohara A."/>
        </authorList>
    </citation>
    <scope>NUCLEOTIDE SEQUENCE [LARGE SCALE GENOMIC DNA]</scope>
    <source>
        <strain evidence="2 3">NBRC 108638</strain>
    </source>
</reference>
<evidence type="ECO:0000313" key="3">
    <source>
        <dbReference type="Proteomes" id="UP000482960"/>
    </source>
</evidence>
<dbReference type="AlphaFoldDB" id="A0A6V8L1I0"/>
<reference evidence="2 3" key="1">
    <citation type="submission" date="2020-03" db="EMBL/GenBank/DDBJ databases">
        <title>Whole genome shotgun sequence of Phytohabitans rumicis NBRC 108638.</title>
        <authorList>
            <person name="Komaki H."/>
            <person name="Tamura T."/>
        </authorList>
    </citation>
    <scope>NUCLEOTIDE SEQUENCE [LARGE SCALE GENOMIC DNA]</scope>
    <source>
        <strain evidence="2 3">NBRC 108638</strain>
    </source>
</reference>
<dbReference type="Proteomes" id="UP000482960">
    <property type="component" value="Unassembled WGS sequence"/>
</dbReference>
<evidence type="ECO:0000259" key="1">
    <source>
        <dbReference type="SMART" id="SM00881"/>
    </source>
</evidence>
<dbReference type="InterPro" id="IPR036291">
    <property type="entry name" value="NAD(P)-bd_dom_sf"/>
</dbReference>
<dbReference type="EMBL" id="BLPG01000001">
    <property type="protein sequence ID" value="GFJ91142.1"/>
    <property type="molecule type" value="Genomic_DNA"/>
</dbReference>
<sequence>MRNAQQILADSAVIAVVGASRDPGKPAHTVPAQMQRYGWRIIPVNPYADELFGEKVYRSLADIPEPVDLVNVFRPAGDAVDVVREAVAVGVPAVWLQLDIVSAEARRIATEAGLDYVEDRCIAVERAVGRLSRLPGPNHAVDFLYPLWIQPAVVTASHKSGLALGGGFSYSASDDHPLRSEAL</sequence>
<keyword evidence="3" id="KW-1185">Reference proteome</keyword>
<accession>A0A6V8L1I0</accession>
<protein>
    <recommendedName>
        <fullName evidence="1">CoA-binding domain-containing protein</fullName>
    </recommendedName>
</protein>
<evidence type="ECO:0000313" key="2">
    <source>
        <dbReference type="EMBL" id="GFJ91142.1"/>
    </source>
</evidence>
<name>A0A6V8L1I0_9ACTN</name>
<organism evidence="2 3">
    <name type="scientific">Phytohabitans rumicis</name>
    <dbReference type="NCBI Taxonomy" id="1076125"/>
    <lineage>
        <taxon>Bacteria</taxon>
        <taxon>Bacillati</taxon>
        <taxon>Actinomycetota</taxon>
        <taxon>Actinomycetes</taxon>
        <taxon>Micromonosporales</taxon>
        <taxon>Micromonosporaceae</taxon>
    </lineage>
</organism>
<dbReference type="Gene3D" id="3.40.50.720">
    <property type="entry name" value="NAD(P)-binding Rossmann-like Domain"/>
    <property type="match status" value="1"/>
</dbReference>